<accession>A0A8D8F3Y0</accession>
<sequence>MCEVTITSTVFRSIPAMASAVVANLFPIWLNRPTIGLCAPPPLFCCGFCWPGGIKKLSITLFGTNAGWPPWFEGCGCCWKLNRDVVRWVGARVVVCRTTTGLWVVVGWVCCTTTGGLCVVLVVTGVSSSPNRFESGPAVGCESVAGIDVGGSEPPPASSPLSPPELLALVVEVEEEVDEEGSTLLLGVVGTGGVLMVVVLVLVVGVVVVVVVVVEEVVVVEVIGATGCVNCADANWVGRCSGTGGCAVVVDRINVCSRIWD</sequence>
<evidence type="ECO:0000313" key="2">
    <source>
        <dbReference type="EMBL" id="CAG6456568.1"/>
    </source>
</evidence>
<dbReference type="AlphaFoldDB" id="A0A8D8F3Y0"/>
<keyword evidence="1" id="KW-0472">Membrane</keyword>
<feature type="transmembrane region" description="Helical" evidence="1">
    <location>
        <begin position="184"/>
        <end position="214"/>
    </location>
</feature>
<reference evidence="2" key="1">
    <citation type="submission" date="2021-05" db="EMBL/GenBank/DDBJ databases">
        <authorList>
            <person name="Alioto T."/>
            <person name="Alioto T."/>
            <person name="Gomez Garrido J."/>
        </authorList>
    </citation>
    <scope>NUCLEOTIDE SEQUENCE</scope>
</reference>
<organism evidence="2">
    <name type="scientific">Culex pipiens</name>
    <name type="common">House mosquito</name>
    <dbReference type="NCBI Taxonomy" id="7175"/>
    <lineage>
        <taxon>Eukaryota</taxon>
        <taxon>Metazoa</taxon>
        <taxon>Ecdysozoa</taxon>
        <taxon>Arthropoda</taxon>
        <taxon>Hexapoda</taxon>
        <taxon>Insecta</taxon>
        <taxon>Pterygota</taxon>
        <taxon>Neoptera</taxon>
        <taxon>Endopterygota</taxon>
        <taxon>Diptera</taxon>
        <taxon>Nematocera</taxon>
        <taxon>Culicoidea</taxon>
        <taxon>Culicidae</taxon>
        <taxon>Culicinae</taxon>
        <taxon>Culicini</taxon>
        <taxon>Culex</taxon>
        <taxon>Culex</taxon>
    </lineage>
</organism>
<keyword evidence="1" id="KW-1133">Transmembrane helix</keyword>
<protein>
    <submittedName>
        <fullName evidence="2">(northern house mosquito) hypothetical protein</fullName>
    </submittedName>
</protein>
<keyword evidence="1" id="KW-0812">Transmembrane</keyword>
<feature type="transmembrane region" description="Helical" evidence="1">
    <location>
        <begin position="102"/>
        <end position="123"/>
    </location>
</feature>
<dbReference type="EMBL" id="HBUE01031205">
    <property type="protein sequence ID" value="CAG6456568.1"/>
    <property type="molecule type" value="Transcribed_RNA"/>
</dbReference>
<evidence type="ECO:0000256" key="1">
    <source>
        <dbReference type="SAM" id="Phobius"/>
    </source>
</evidence>
<name>A0A8D8F3Y0_CULPI</name>
<proteinExistence type="predicted"/>